<protein>
    <submittedName>
        <fullName evidence="4">ParB/RepB/Spo0J family partition protein</fullName>
    </submittedName>
</protein>
<dbReference type="InterPro" id="IPR003115">
    <property type="entry name" value="ParB_N"/>
</dbReference>
<dbReference type="AlphaFoldDB" id="A0AAW4Q9Y8"/>
<feature type="domain" description="ParB-like N-terminal" evidence="3">
    <location>
        <begin position="36"/>
        <end position="124"/>
    </location>
</feature>
<comment type="similarity">
    <text evidence="1">Belongs to the ParB family.</text>
</comment>
<dbReference type="Pfam" id="PF02195">
    <property type="entry name" value="ParB_N"/>
    <property type="match status" value="1"/>
</dbReference>
<dbReference type="GO" id="GO:0003677">
    <property type="term" value="F:DNA binding"/>
    <property type="evidence" value="ECO:0007669"/>
    <property type="project" value="InterPro"/>
</dbReference>
<feature type="region of interest" description="Disordered" evidence="2">
    <location>
        <begin position="247"/>
        <end position="316"/>
    </location>
</feature>
<evidence type="ECO:0000313" key="5">
    <source>
        <dbReference type="Proteomes" id="UP001199322"/>
    </source>
</evidence>
<organism evidence="4 5">
    <name type="scientific">Ralstonia pickettii</name>
    <name type="common">Burkholderia pickettii</name>
    <dbReference type="NCBI Taxonomy" id="329"/>
    <lineage>
        <taxon>Bacteria</taxon>
        <taxon>Pseudomonadati</taxon>
        <taxon>Pseudomonadota</taxon>
        <taxon>Betaproteobacteria</taxon>
        <taxon>Burkholderiales</taxon>
        <taxon>Burkholderiaceae</taxon>
        <taxon>Ralstonia</taxon>
    </lineage>
</organism>
<feature type="region of interest" description="Disordered" evidence="2">
    <location>
        <begin position="420"/>
        <end position="444"/>
    </location>
</feature>
<name>A0AAW4Q9Y8_RALPI</name>
<dbReference type="SMART" id="SM00470">
    <property type="entry name" value="ParB"/>
    <property type="match status" value="1"/>
</dbReference>
<dbReference type="Gene3D" id="1.10.10.2830">
    <property type="match status" value="1"/>
</dbReference>
<dbReference type="PANTHER" id="PTHR33375:SF1">
    <property type="entry name" value="CHROMOSOME-PARTITIONING PROTEIN PARB-RELATED"/>
    <property type="match status" value="1"/>
</dbReference>
<dbReference type="SUPFAM" id="SSF110849">
    <property type="entry name" value="ParB/Sulfiredoxin"/>
    <property type="match status" value="1"/>
</dbReference>
<dbReference type="EMBL" id="QGBI01000029">
    <property type="protein sequence ID" value="MBX3892820.1"/>
    <property type="molecule type" value="Genomic_DNA"/>
</dbReference>
<dbReference type="InterPro" id="IPR050336">
    <property type="entry name" value="Chromosome_partition/occlusion"/>
</dbReference>
<comment type="caution">
    <text evidence="4">The sequence shown here is derived from an EMBL/GenBank/DDBJ whole genome shotgun (WGS) entry which is preliminary data.</text>
</comment>
<dbReference type="InterPro" id="IPR004437">
    <property type="entry name" value="ParB/RepB/Spo0J"/>
</dbReference>
<proteinExistence type="inferred from homology"/>
<dbReference type="NCBIfam" id="TIGR00180">
    <property type="entry name" value="parB_part"/>
    <property type="match status" value="1"/>
</dbReference>
<evidence type="ECO:0000256" key="2">
    <source>
        <dbReference type="SAM" id="MobiDB-lite"/>
    </source>
</evidence>
<dbReference type="GO" id="GO:0005694">
    <property type="term" value="C:chromosome"/>
    <property type="evidence" value="ECO:0007669"/>
    <property type="project" value="TreeGrafter"/>
</dbReference>
<dbReference type="Gene3D" id="3.90.1530.30">
    <property type="match status" value="1"/>
</dbReference>
<accession>A0AAW4Q9Y8</accession>
<dbReference type="SUPFAM" id="SSF109709">
    <property type="entry name" value="KorB DNA-binding domain-like"/>
    <property type="match status" value="1"/>
</dbReference>
<evidence type="ECO:0000259" key="3">
    <source>
        <dbReference type="SMART" id="SM00470"/>
    </source>
</evidence>
<evidence type="ECO:0000256" key="1">
    <source>
        <dbReference type="ARBA" id="ARBA00006295"/>
    </source>
</evidence>
<feature type="compositionally biased region" description="Basic and acidic residues" evidence="2">
    <location>
        <begin position="247"/>
        <end position="266"/>
    </location>
</feature>
<dbReference type="Proteomes" id="UP001199322">
    <property type="component" value="Unassembled WGS sequence"/>
</dbReference>
<sequence length="444" mass="49931">MTATATATKKPGLNLGKLSAVAQIAVQPKPTQPADAEIELSRIFSVKQVRTKFGNLEELAESFKLNGIIEPLVVHEEADGRYRIIVGERRFRAAPLAGLSKAPVVIKRGMSELEIRRMQVSENNDREDLSAYDQAMGVIEDVERYGIEEASRIWNKTDKKNPGKEKQSEGWISKRMAVTRYAEPVLGLLKDGLCEDFEVLHSLNQLHAESEEEFSHMLRRLHEGLPLSRDEARNKVSAVKQFKREQAEFQKRREEVQQAKQQEAKQAKTKPAAPAATEQDADDADRAAAPQASTGKAKTKGEEPIKPGQTFLPTLSPSPEEVAAAERAQTEKALANLRKDVFEWGETNLAHFNSMKAKMAELDCDMNQTEWVQWSGFLSMVLPMMVALGENKSLAYLKKLQDEFKTKTPLLMWREQHPLAPEADPEHDDGPRIEIPPMPEGWRF</sequence>
<dbReference type="RefSeq" id="WP_028228998.1">
    <property type="nucleotide sequence ID" value="NZ_JAYMZP010000006.1"/>
</dbReference>
<dbReference type="InterPro" id="IPR036086">
    <property type="entry name" value="ParB/Sulfiredoxin_sf"/>
</dbReference>
<reference evidence="4" key="1">
    <citation type="submission" date="2018-06" db="EMBL/GenBank/DDBJ databases">
        <authorList>
            <person name="O'Rourke A."/>
        </authorList>
    </citation>
    <scope>NUCLEOTIDE SEQUENCE</scope>
    <source>
        <strain evidence="4">132550021-3</strain>
    </source>
</reference>
<feature type="compositionally biased region" description="Pro residues" evidence="2">
    <location>
        <begin position="434"/>
        <end position="444"/>
    </location>
</feature>
<evidence type="ECO:0000313" key="4">
    <source>
        <dbReference type="EMBL" id="MBX3892820.1"/>
    </source>
</evidence>
<dbReference type="PANTHER" id="PTHR33375">
    <property type="entry name" value="CHROMOSOME-PARTITIONING PROTEIN PARB-RELATED"/>
    <property type="match status" value="1"/>
</dbReference>
<gene>
    <name evidence="4" type="ORF">DEE74_23410</name>
</gene>
<dbReference type="GO" id="GO:0007059">
    <property type="term" value="P:chromosome segregation"/>
    <property type="evidence" value="ECO:0007669"/>
    <property type="project" value="TreeGrafter"/>
</dbReference>
<feature type="compositionally biased region" description="Low complexity" evidence="2">
    <location>
        <begin position="269"/>
        <end position="278"/>
    </location>
</feature>